<dbReference type="GO" id="GO:0016887">
    <property type="term" value="F:ATP hydrolysis activity"/>
    <property type="evidence" value="ECO:0007669"/>
    <property type="project" value="InterPro"/>
</dbReference>
<dbReference type="InterPro" id="IPR003593">
    <property type="entry name" value="AAA+_ATPase"/>
</dbReference>
<dbReference type="PROSITE" id="PS50893">
    <property type="entry name" value="ABC_TRANSPORTER_2"/>
    <property type="match status" value="1"/>
</dbReference>
<dbReference type="InterPro" id="IPR051782">
    <property type="entry name" value="ABC_Transporter_VariousFunc"/>
</dbReference>
<evidence type="ECO:0000313" key="6">
    <source>
        <dbReference type="Proteomes" id="UP000467132"/>
    </source>
</evidence>
<dbReference type="PROSITE" id="PS00211">
    <property type="entry name" value="ABC_TRANSPORTER_1"/>
    <property type="match status" value="1"/>
</dbReference>
<dbReference type="GO" id="GO:0005524">
    <property type="term" value="F:ATP binding"/>
    <property type="evidence" value="ECO:0007669"/>
    <property type="project" value="UniProtKB-KW"/>
</dbReference>
<dbReference type="RefSeq" id="WP_160198244.1">
    <property type="nucleotide sequence ID" value="NZ_QXXA01000015.1"/>
</dbReference>
<evidence type="ECO:0000259" key="4">
    <source>
        <dbReference type="PROSITE" id="PS50893"/>
    </source>
</evidence>
<comment type="caution">
    <text evidence="5">The sequence shown here is derived from an EMBL/GenBank/DDBJ whole genome shotgun (WGS) entry which is preliminary data.</text>
</comment>
<reference evidence="5 6" key="1">
    <citation type="submission" date="2018-08" db="EMBL/GenBank/DDBJ databases">
        <title>Murine metabolic-syndrome-specific gut microbial biobank.</title>
        <authorList>
            <person name="Liu C."/>
        </authorList>
    </citation>
    <scope>NUCLEOTIDE SEQUENCE [LARGE SCALE GENOMIC DNA]</scope>
    <source>
        <strain evidence="5 6">583</strain>
    </source>
</reference>
<dbReference type="Gene3D" id="3.40.50.300">
    <property type="entry name" value="P-loop containing nucleotide triphosphate hydrolases"/>
    <property type="match status" value="1"/>
</dbReference>
<dbReference type="OrthoDB" id="1689883at2"/>
<keyword evidence="1" id="KW-0813">Transport</keyword>
<dbReference type="Pfam" id="PF00005">
    <property type="entry name" value="ABC_tran"/>
    <property type="match status" value="1"/>
</dbReference>
<dbReference type="SMART" id="SM00382">
    <property type="entry name" value="AAA"/>
    <property type="match status" value="1"/>
</dbReference>
<feature type="domain" description="ABC transporter" evidence="4">
    <location>
        <begin position="3"/>
        <end position="228"/>
    </location>
</feature>
<sequence>MKLIIENISKSFENKEVLKDLNFEFNKGNIYALLGRNGAGKTTFFNILSEELKSDEGKAYIEINGARKRLESTNLSYVYSDPILPEFLTGYEFIKFFIDINKDKLDHPLLIDEYFEIIKINYEDRHKLIRSYSHGMKNKLQMLMFVIRRPPVILLDEPLTSLDVVVALEIKRLLREIRKDHIIIFSTHILQLAKDLCDEIVALNNGKLSLMQKELLQNPDFEDKVIEMLEEKIND</sequence>
<accession>A0A845R0L1</accession>
<dbReference type="PANTHER" id="PTHR42939:SF1">
    <property type="entry name" value="ABC TRANSPORTER ATP-BINDING PROTEIN ALBC-RELATED"/>
    <property type="match status" value="1"/>
</dbReference>
<keyword evidence="6" id="KW-1185">Reference proteome</keyword>
<keyword evidence="3 5" id="KW-0067">ATP-binding</keyword>
<name>A0A845R0L1_9CLOT</name>
<gene>
    <name evidence="5" type="ORF">D3Z33_13010</name>
</gene>
<keyword evidence="2" id="KW-0547">Nucleotide-binding</keyword>
<evidence type="ECO:0000256" key="3">
    <source>
        <dbReference type="ARBA" id="ARBA00022840"/>
    </source>
</evidence>
<dbReference type="PANTHER" id="PTHR42939">
    <property type="entry name" value="ABC TRANSPORTER ATP-BINDING PROTEIN ALBC-RELATED"/>
    <property type="match status" value="1"/>
</dbReference>
<organism evidence="5 6">
    <name type="scientific">Senegalia massiliensis</name>
    <dbReference type="NCBI Taxonomy" id="1720316"/>
    <lineage>
        <taxon>Bacteria</taxon>
        <taxon>Bacillati</taxon>
        <taxon>Bacillota</taxon>
        <taxon>Clostridia</taxon>
        <taxon>Eubacteriales</taxon>
        <taxon>Clostridiaceae</taxon>
        <taxon>Senegalia</taxon>
    </lineage>
</organism>
<dbReference type="Proteomes" id="UP000467132">
    <property type="component" value="Unassembled WGS sequence"/>
</dbReference>
<dbReference type="InterPro" id="IPR017871">
    <property type="entry name" value="ABC_transporter-like_CS"/>
</dbReference>
<dbReference type="EMBL" id="QXXA01000015">
    <property type="protein sequence ID" value="NBI07774.1"/>
    <property type="molecule type" value="Genomic_DNA"/>
</dbReference>
<evidence type="ECO:0000256" key="2">
    <source>
        <dbReference type="ARBA" id="ARBA00022741"/>
    </source>
</evidence>
<dbReference type="CDD" id="cd03230">
    <property type="entry name" value="ABC_DR_subfamily_A"/>
    <property type="match status" value="1"/>
</dbReference>
<protein>
    <submittedName>
        <fullName evidence="5">ABC transporter ATP-binding protein</fullName>
    </submittedName>
</protein>
<dbReference type="InterPro" id="IPR003439">
    <property type="entry name" value="ABC_transporter-like_ATP-bd"/>
</dbReference>
<evidence type="ECO:0000256" key="1">
    <source>
        <dbReference type="ARBA" id="ARBA00022448"/>
    </source>
</evidence>
<dbReference type="AlphaFoldDB" id="A0A845R0L1"/>
<proteinExistence type="predicted"/>
<evidence type="ECO:0000313" key="5">
    <source>
        <dbReference type="EMBL" id="NBI07774.1"/>
    </source>
</evidence>
<dbReference type="SUPFAM" id="SSF52540">
    <property type="entry name" value="P-loop containing nucleoside triphosphate hydrolases"/>
    <property type="match status" value="1"/>
</dbReference>
<dbReference type="InterPro" id="IPR027417">
    <property type="entry name" value="P-loop_NTPase"/>
</dbReference>